<comment type="caution">
    <text evidence="2">The sequence shown here is derived from an EMBL/GenBank/DDBJ whole genome shotgun (WGS) entry which is preliminary data.</text>
</comment>
<evidence type="ECO:0000313" key="3">
    <source>
        <dbReference type="Proteomes" id="UP000177871"/>
    </source>
</evidence>
<name>A0A1F6A478_9BACT</name>
<evidence type="ECO:0000256" key="1">
    <source>
        <dbReference type="SAM" id="Coils"/>
    </source>
</evidence>
<accession>A0A1F6A478</accession>
<proteinExistence type="predicted"/>
<dbReference type="EMBL" id="MFJK01000008">
    <property type="protein sequence ID" value="OGG19242.1"/>
    <property type="molecule type" value="Genomic_DNA"/>
</dbReference>
<reference evidence="2 3" key="1">
    <citation type="journal article" date="2016" name="Nat. Commun.">
        <title>Thousands of microbial genomes shed light on interconnected biogeochemical processes in an aquifer system.</title>
        <authorList>
            <person name="Anantharaman K."/>
            <person name="Brown C.T."/>
            <person name="Hug L.A."/>
            <person name="Sharon I."/>
            <person name="Castelle C.J."/>
            <person name="Probst A.J."/>
            <person name="Thomas B.C."/>
            <person name="Singh A."/>
            <person name="Wilkins M.J."/>
            <person name="Karaoz U."/>
            <person name="Brodie E.L."/>
            <person name="Williams K.H."/>
            <person name="Hubbard S.S."/>
            <person name="Banfield J.F."/>
        </authorList>
    </citation>
    <scope>NUCLEOTIDE SEQUENCE [LARGE SCALE GENOMIC DNA]</scope>
</reference>
<evidence type="ECO:0000313" key="2">
    <source>
        <dbReference type="EMBL" id="OGG19242.1"/>
    </source>
</evidence>
<sequence>MSNEEAIERLLRQYRELVSKLNQLNEAINEVGTDSEDMYPGHDEGQEFQAKMVRYQIYMEQIRIIREELRRLGYKKAL</sequence>
<feature type="coiled-coil region" evidence="1">
    <location>
        <begin position="4"/>
        <end position="34"/>
    </location>
</feature>
<dbReference type="AlphaFoldDB" id="A0A1F6A478"/>
<dbReference type="Proteomes" id="UP000177871">
    <property type="component" value="Unassembled WGS sequence"/>
</dbReference>
<organism evidence="2 3">
    <name type="scientific">Candidatus Gottesmanbacteria bacterium RIFCSPHIGHO2_01_FULL_47_48</name>
    <dbReference type="NCBI Taxonomy" id="1798381"/>
    <lineage>
        <taxon>Bacteria</taxon>
        <taxon>Candidatus Gottesmaniibacteriota</taxon>
    </lineage>
</organism>
<keyword evidence="1" id="KW-0175">Coiled coil</keyword>
<gene>
    <name evidence="2" type="ORF">A2721_00200</name>
</gene>
<protein>
    <submittedName>
        <fullName evidence="2">Uncharacterized protein</fullName>
    </submittedName>
</protein>